<gene>
    <name evidence="2" type="ORF">T05_11206</name>
</gene>
<dbReference type="EMBL" id="JYDJ01000570">
    <property type="protein sequence ID" value="KRX34426.1"/>
    <property type="molecule type" value="Genomic_DNA"/>
</dbReference>
<sequence length="108" mass="12600">LLYVRCSFAFFCFLFLQSQAFVMAMLCTIKDKNSAVRCASEACLVHLLGVQEDGTTKFMERLVGLDGYQQQSLKNVIFQYKDRCDEESWKPIDSIDYSYKLDLCKKYF</sequence>
<evidence type="ECO:0000313" key="3">
    <source>
        <dbReference type="Proteomes" id="UP000055048"/>
    </source>
</evidence>
<proteinExistence type="predicted"/>
<protein>
    <submittedName>
        <fullName evidence="2">Uncharacterized protein</fullName>
    </submittedName>
</protein>
<organism evidence="2 3">
    <name type="scientific">Trichinella murrelli</name>
    <dbReference type="NCBI Taxonomy" id="144512"/>
    <lineage>
        <taxon>Eukaryota</taxon>
        <taxon>Metazoa</taxon>
        <taxon>Ecdysozoa</taxon>
        <taxon>Nematoda</taxon>
        <taxon>Enoplea</taxon>
        <taxon>Dorylaimia</taxon>
        <taxon>Trichinellida</taxon>
        <taxon>Trichinellidae</taxon>
        <taxon>Trichinella</taxon>
    </lineage>
</organism>
<dbReference type="Proteomes" id="UP000055048">
    <property type="component" value="Unassembled WGS sequence"/>
</dbReference>
<keyword evidence="1" id="KW-0732">Signal</keyword>
<dbReference type="AlphaFoldDB" id="A0A0V0T5Y2"/>
<evidence type="ECO:0000256" key="1">
    <source>
        <dbReference type="SAM" id="SignalP"/>
    </source>
</evidence>
<evidence type="ECO:0000313" key="2">
    <source>
        <dbReference type="EMBL" id="KRX34426.1"/>
    </source>
</evidence>
<feature type="signal peptide" evidence="1">
    <location>
        <begin position="1"/>
        <end position="24"/>
    </location>
</feature>
<accession>A0A0V0T5Y2</accession>
<dbReference type="STRING" id="144512.A0A0V0T5Y2"/>
<feature type="chain" id="PRO_5006868989" evidence="1">
    <location>
        <begin position="25"/>
        <end position="108"/>
    </location>
</feature>
<feature type="non-terminal residue" evidence="2">
    <location>
        <position position="1"/>
    </location>
</feature>
<name>A0A0V0T5Y2_9BILA</name>
<dbReference type="Pfam" id="PF25801">
    <property type="entry name" value="HEAT_GCN1_C_2"/>
    <property type="match status" value="1"/>
</dbReference>
<keyword evidence="3" id="KW-1185">Reference proteome</keyword>
<reference evidence="2 3" key="1">
    <citation type="submission" date="2015-01" db="EMBL/GenBank/DDBJ databases">
        <title>Evolution of Trichinella species and genotypes.</title>
        <authorList>
            <person name="Korhonen P.K."/>
            <person name="Edoardo P."/>
            <person name="Giuseppe L.R."/>
            <person name="Gasser R.B."/>
        </authorList>
    </citation>
    <scope>NUCLEOTIDE SEQUENCE [LARGE SCALE GENOMIC DNA]</scope>
    <source>
        <strain evidence="2">ISS417</strain>
    </source>
</reference>
<comment type="caution">
    <text evidence="2">The sequence shown here is derived from an EMBL/GenBank/DDBJ whole genome shotgun (WGS) entry which is preliminary data.</text>
</comment>